<keyword evidence="1" id="KW-0812">Transmembrane</keyword>
<evidence type="ECO:0000256" key="1">
    <source>
        <dbReference type="SAM" id="Phobius"/>
    </source>
</evidence>
<protein>
    <submittedName>
        <fullName evidence="2">Uncharacterized protein</fullName>
    </submittedName>
</protein>
<sequence>MEEFETVAEATSRVPNRFARTAAGIAAIAVLILAFCWMIPHFIAQPESASLKTPTPRGMASGFAPHVAIEQVEEVPYGDTAVLDDLTAGAKYDFDTSPSLQEQWEAMSEDAKRAYTEDEGWDYEIAPFSARVVGCSMVSEEAFTEWYPLYFQTNQSEELYAEEDVRVVVIDVEVANLSTEPLVPPVPVLRGSAFASPQDMLDGGMLPDPYAQAALYPSDAGDGAIALQGEYASLMPGEARIVRYPFLIYRNSFSAEDGIDTADLSDMEIAYLDYDPFRVVALKLANAHDAAQVGVRNAYVDAIVSGELSEDVPVS</sequence>
<evidence type="ECO:0000313" key="3">
    <source>
        <dbReference type="Proteomes" id="UP001343724"/>
    </source>
</evidence>
<comment type="caution">
    <text evidence="2">The sequence shown here is derived from an EMBL/GenBank/DDBJ whole genome shotgun (WGS) entry which is preliminary data.</text>
</comment>
<organism evidence="2 3">
    <name type="scientific">Adlercreutzia shanghongiae</name>
    <dbReference type="NCBI Taxonomy" id="3111773"/>
    <lineage>
        <taxon>Bacteria</taxon>
        <taxon>Bacillati</taxon>
        <taxon>Actinomycetota</taxon>
        <taxon>Coriobacteriia</taxon>
        <taxon>Eggerthellales</taxon>
        <taxon>Eggerthellaceae</taxon>
        <taxon>Adlercreutzia</taxon>
    </lineage>
</organism>
<gene>
    <name evidence="2" type="ORF">VJ920_02370</name>
</gene>
<keyword evidence="1" id="KW-0472">Membrane</keyword>
<keyword evidence="3" id="KW-1185">Reference proteome</keyword>
<reference evidence="2 3" key="1">
    <citation type="submission" date="2024-01" db="EMBL/GenBank/DDBJ databases">
        <title>novel species in genus Adlercreutzia.</title>
        <authorList>
            <person name="Liu X."/>
        </authorList>
    </citation>
    <scope>NUCLEOTIDE SEQUENCE [LARGE SCALE GENOMIC DNA]</scope>
    <source>
        <strain evidence="2 3">R22</strain>
    </source>
</reference>
<dbReference type="Proteomes" id="UP001343724">
    <property type="component" value="Unassembled WGS sequence"/>
</dbReference>
<dbReference type="RefSeq" id="WP_326454310.1">
    <property type="nucleotide sequence ID" value="NZ_JAYMFH010000001.1"/>
</dbReference>
<proteinExistence type="predicted"/>
<keyword evidence="1" id="KW-1133">Transmembrane helix</keyword>
<feature type="transmembrane region" description="Helical" evidence="1">
    <location>
        <begin position="21"/>
        <end position="43"/>
    </location>
</feature>
<name>A0ABU6IWU5_9ACTN</name>
<evidence type="ECO:0000313" key="2">
    <source>
        <dbReference type="EMBL" id="MEC4294151.1"/>
    </source>
</evidence>
<accession>A0ABU6IWU5</accession>
<dbReference type="EMBL" id="JAYMFH010000001">
    <property type="protein sequence ID" value="MEC4294151.1"/>
    <property type="molecule type" value="Genomic_DNA"/>
</dbReference>